<organism evidence="1 2">
    <name type="scientific">Pseudomonas syringae pv. persicae</name>
    <dbReference type="NCBI Taxonomy" id="237306"/>
    <lineage>
        <taxon>Bacteria</taxon>
        <taxon>Pseudomonadati</taxon>
        <taxon>Pseudomonadota</taxon>
        <taxon>Gammaproteobacteria</taxon>
        <taxon>Pseudomonadales</taxon>
        <taxon>Pseudomonadaceae</taxon>
        <taxon>Pseudomonas</taxon>
    </lineage>
</organism>
<reference evidence="1 2" key="1">
    <citation type="submission" date="2018-08" db="EMBL/GenBank/DDBJ databases">
        <title>Recombination of ecologically and evolutionarily significant loci maintains genetic cohesion in the Pseudomonas syringae species complex.</title>
        <authorList>
            <person name="Dillon M."/>
            <person name="Thakur S."/>
            <person name="Almeida R.N.D."/>
            <person name="Weir B.S."/>
            <person name="Guttman D.S."/>
        </authorList>
    </citation>
    <scope>NUCLEOTIDE SEQUENCE [LARGE SCALE GENOMIC DNA]</scope>
    <source>
        <strain evidence="1 2">ICMP 3706</strain>
    </source>
</reference>
<comment type="caution">
    <text evidence="1">The sequence shown here is derived from an EMBL/GenBank/DDBJ whole genome shotgun (WGS) entry which is preliminary data.</text>
</comment>
<dbReference type="AlphaFoldDB" id="A0A3M4APN9"/>
<name>A0A3M4APN9_9PSED</name>
<proteinExistence type="predicted"/>
<dbReference type="EMBL" id="RBQE01000216">
    <property type="protein sequence ID" value="RMP08809.1"/>
    <property type="molecule type" value="Genomic_DNA"/>
</dbReference>
<protein>
    <submittedName>
        <fullName evidence="1">Uncharacterized protein</fullName>
    </submittedName>
</protein>
<evidence type="ECO:0000313" key="2">
    <source>
        <dbReference type="Proteomes" id="UP000281604"/>
    </source>
</evidence>
<evidence type="ECO:0000313" key="1">
    <source>
        <dbReference type="EMBL" id="RMP08809.1"/>
    </source>
</evidence>
<dbReference type="Proteomes" id="UP000281604">
    <property type="component" value="Unassembled WGS sequence"/>
</dbReference>
<sequence length="120" mass="13743">MTIVPMLRVGTQFVTLCVTNLRRAAYLGQDAELPERHSHAERWNDELRLKMTIVPMLRVGMQFVTLRVTNLRRAAYLGQDAERPERWNDHLKTSSIVMLSLLRLYASRAITHAIGEIGAN</sequence>
<accession>A0A3M4APN9</accession>
<gene>
    <name evidence="1" type="ORF">ALQ30_04398</name>
</gene>